<dbReference type="InterPro" id="IPR008979">
    <property type="entry name" value="Galactose-bd-like_sf"/>
</dbReference>
<dbReference type="Proteomes" id="UP000190626">
    <property type="component" value="Unassembled WGS sequence"/>
</dbReference>
<comment type="caution">
    <text evidence="3">The sequence shown here is derived from an EMBL/GenBank/DDBJ whole genome shotgun (WGS) entry which is preliminary data.</text>
</comment>
<protein>
    <recommendedName>
        <fullName evidence="5">CBM-cenC domain-containing protein</fullName>
    </recommendedName>
</protein>
<name>A0A1V4HLR4_9BACL</name>
<evidence type="ECO:0008006" key="5">
    <source>
        <dbReference type="Google" id="ProtNLM"/>
    </source>
</evidence>
<evidence type="ECO:0000256" key="2">
    <source>
        <dbReference type="SAM" id="SignalP"/>
    </source>
</evidence>
<feature type="signal peptide" evidence="2">
    <location>
        <begin position="1"/>
        <end position="28"/>
    </location>
</feature>
<sequence>MFQPKKYIHKVLGCVVMLSLLFQGTSYAATDYAHGKVPIKDIYPTQQSVMNNLTTQKDKLLVGQQPDGNFEDFPHNTNIIPNWNFENGGTAPTDWSKISYAGTPAYTYVTNDVAGAQAGKRMVQIDSSAASTMGAWTTSLASVLPGQNYYFSVYYKTTNIVSTDRGVTARISFMDAANNSVSTSVYFDGKIGTQDWSELKGDVEIPANLSNLDHVTIELMLWNATGSVAFDAARFMNRKVAANKEGPKETSFENVTIDTTNNYAIPWRLVTSTGNPSFSIDAGQAKTGTKSAKITASTATTASWTQDVHLTQKTFNISTWYKTSNVLSSDKGVAVGIRFKDANNGDVAPEVFLNGTAGTNGWTRLAGQFTVPVSTAQDHVEISLYLYNATGTVWFDELQVEYASVLSNGSFEATASGTTPDAWSYSAPEGSPKPTKLYDTTGANASSGADSIGINSTSNTGRAYWNQQYTGTYREGDGRVFKAKYKTSAAFSSDGAQAVNGVTLRVNFLKADGTNVAPSVYVTAQPSTTWQEISAVFSVPTGTVKVEVNLGLWYASGTVWFDDAELIAPRQGGDMTDNTIGGAALLTYWWNQNGRSDADVQKAAQKAVDFYINKRTYTLDNPDTTYLRTINSGEYYNRFYIDGEGDAIGDYPTTAWALNSIGQILKYGAESGKPQLLTAAQKTTLETIARSLWRWLTRTSIYNPQNADNQAIGTVVGGLTLGKVLNDTALQNEAIAYYNTGVNGTNNPIADPGNGGAFGGVRNDRILANGHMIFDEKEKFDAHYGFYALSFLSDLYLLVNDKTSNFYLDGAEMAAYINERLSENGWLYAGSRHDESDGDEGNITYYGNNVFSHETGYDLGRLLAVRVNFADSSYTPEVIGHRAHSNIEMHEHFKTWSGSKPTYNNEFSLSKNNVSVYFNKSGTNLATPQAISVQGAAFTEAAVNGGRGEGLYYKDTNNAWNFLVNSGSGTNAYASTANYQVRKVDKTNSAISNTRSEYWVTNGTTLYNIMAVKFNSNVSLKALNHLVGMPYMSAANRIINVSNGTATLDLAQNSGSISGTQLTMDGLKLNGWPNLLMENNTDTANFGFNVPGNYYKTIEKLRENPDEGSKANFTWGNIKNTDRLSVNLIDSASNVSYVNGDWVVMVMKYSASGSTEGFTVTPTYANASKLTLSNLIVEDSGMKFNLTWPNVTFTDKASSETISY</sequence>
<keyword evidence="2" id="KW-0732">Signal</keyword>
<organism evidence="3 4">
    <name type="scientific">Paenibacillus ferrarius</name>
    <dbReference type="NCBI Taxonomy" id="1469647"/>
    <lineage>
        <taxon>Bacteria</taxon>
        <taxon>Bacillati</taxon>
        <taxon>Bacillota</taxon>
        <taxon>Bacilli</taxon>
        <taxon>Bacillales</taxon>
        <taxon>Paenibacillaceae</taxon>
        <taxon>Paenibacillus</taxon>
    </lineage>
</organism>
<gene>
    <name evidence="3" type="ORF">BC351_24085</name>
</gene>
<dbReference type="Gene3D" id="2.60.120.260">
    <property type="entry name" value="Galactose-binding domain-like"/>
    <property type="match status" value="3"/>
</dbReference>
<dbReference type="STRING" id="1469647.BC351_24085"/>
<reference evidence="4" key="1">
    <citation type="submission" date="2016-07" db="EMBL/GenBank/DDBJ databases">
        <authorList>
            <person name="Florea S."/>
            <person name="Webb J.S."/>
            <person name="Jaromczyk J."/>
            <person name="Schardl C.L."/>
        </authorList>
    </citation>
    <scope>NUCLEOTIDE SEQUENCE [LARGE SCALE GENOMIC DNA]</scope>
    <source>
        <strain evidence="4">CY1</strain>
    </source>
</reference>
<keyword evidence="4" id="KW-1185">Reference proteome</keyword>
<dbReference type="EMBL" id="MBTG01000010">
    <property type="protein sequence ID" value="OPH58431.1"/>
    <property type="molecule type" value="Genomic_DNA"/>
</dbReference>
<dbReference type="SUPFAM" id="SSF49785">
    <property type="entry name" value="Galactose-binding domain-like"/>
    <property type="match status" value="2"/>
</dbReference>
<dbReference type="OrthoDB" id="2482616at2"/>
<evidence type="ECO:0000256" key="1">
    <source>
        <dbReference type="SAM" id="MobiDB-lite"/>
    </source>
</evidence>
<feature type="region of interest" description="Disordered" evidence="1">
    <location>
        <begin position="416"/>
        <end position="442"/>
    </location>
</feature>
<feature type="chain" id="PRO_5012595726" description="CBM-cenC domain-containing protein" evidence="2">
    <location>
        <begin position="29"/>
        <end position="1204"/>
    </location>
</feature>
<evidence type="ECO:0000313" key="4">
    <source>
        <dbReference type="Proteomes" id="UP000190626"/>
    </source>
</evidence>
<accession>A0A1V4HLR4</accession>
<evidence type="ECO:0000313" key="3">
    <source>
        <dbReference type="EMBL" id="OPH58431.1"/>
    </source>
</evidence>
<dbReference type="RefSeq" id="WP_079412344.1">
    <property type="nucleotide sequence ID" value="NZ_MBTG01000010.1"/>
</dbReference>
<dbReference type="AlphaFoldDB" id="A0A1V4HLR4"/>
<proteinExistence type="predicted"/>